<dbReference type="Proteomes" id="UP000198362">
    <property type="component" value="Unassembled WGS sequence"/>
</dbReference>
<organism evidence="3 4">
    <name type="scientific">Asanoa hainanensis</name>
    <dbReference type="NCBI Taxonomy" id="560556"/>
    <lineage>
        <taxon>Bacteria</taxon>
        <taxon>Bacillati</taxon>
        <taxon>Actinomycetota</taxon>
        <taxon>Actinomycetes</taxon>
        <taxon>Micromonosporales</taxon>
        <taxon>Micromonosporaceae</taxon>
        <taxon>Asanoa</taxon>
    </lineage>
</organism>
<keyword evidence="2" id="KW-0812">Transmembrane</keyword>
<feature type="transmembrane region" description="Helical" evidence="2">
    <location>
        <begin position="496"/>
        <end position="520"/>
    </location>
</feature>
<sequence>MIRTEVDGVPTLVAPTVGPRRAGLVFRVGQADETLARRGITHLVEHLALHPIGGSAYHHNGSTGLTTTTFYVQGDDADLVDFLDRVTRSLTEPDTGRLATERDVLRTEEHSRGNGPTRDLPLWRYGARGYGLVSYPEWGLHAITPDDVRDWVAAHFTRDNAVLWIAGDGVPAGLRLHLPPGRRTPVPAPTSTLPVAPAFFAGAGPHTALDAVVPESPAALVCAHLLQRRLHKALRLDGGLSYTTAVEYAERGDGQAVISAYADALPDKQGAVLGGFVDVLGALFAVPVTDAELATAVSTAVREASLPDAAANELPTQAFRLLTGRPLGSAGSEVADLGAVTAGEAHAVAQAVRATALLMTPPGGAQWAGYAPAPTTSDATVGGRVHVPTGGGPRIHVSDAGVSAVDAEGKIATVRFADCAVVLANPDGSRVLVGHDGMVVVVEPARYGDLYAGMIDRRVPAGLLVPMPGRPPSPDSTPAATPASRPAGRLWRPAPAWLRVAALGLVTLVVGGAALAYTVAMIAGVAQVRVLGLLGGWLVAGWVGRAFLRAWSAERVRP</sequence>
<evidence type="ECO:0000313" key="4">
    <source>
        <dbReference type="Proteomes" id="UP000198362"/>
    </source>
</evidence>
<evidence type="ECO:0000256" key="2">
    <source>
        <dbReference type="SAM" id="Phobius"/>
    </source>
</evidence>
<gene>
    <name evidence="3" type="ORF">SAMN05421812_101174</name>
</gene>
<keyword evidence="4" id="KW-1185">Reference proteome</keyword>
<dbReference type="SUPFAM" id="SSF63411">
    <property type="entry name" value="LuxS/MPP-like metallohydrolase"/>
    <property type="match status" value="2"/>
</dbReference>
<evidence type="ECO:0000256" key="1">
    <source>
        <dbReference type="SAM" id="MobiDB-lite"/>
    </source>
</evidence>
<name>A0A239G239_9ACTN</name>
<evidence type="ECO:0000313" key="3">
    <source>
        <dbReference type="EMBL" id="SNS62768.1"/>
    </source>
</evidence>
<feature type="region of interest" description="Disordered" evidence="1">
    <location>
        <begin position="468"/>
        <end position="487"/>
    </location>
</feature>
<keyword evidence="2" id="KW-0472">Membrane</keyword>
<dbReference type="Gene3D" id="3.30.830.10">
    <property type="entry name" value="Metalloenzyme, LuxS/M16 peptidase-like"/>
    <property type="match status" value="2"/>
</dbReference>
<keyword evidence="2" id="KW-1133">Transmembrane helix</keyword>
<protein>
    <submittedName>
        <fullName evidence="3">Predicted Zn-dependent peptidase</fullName>
    </submittedName>
</protein>
<dbReference type="EMBL" id="FZPH01000001">
    <property type="protein sequence ID" value="SNS62768.1"/>
    <property type="molecule type" value="Genomic_DNA"/>
</dbReference>
<accession>A0A239G239</accession>
<dbReference type="InterPro" id="IPR011249">
    <property type="entry name" value="Metalloenz_LuxS/M16"/>
</dbReference>
<dbReference type="AlphaFoldDB" id="A0A239G239"/>
<proteinExistence type="predicted"/>
<reference evidence="3 4" key="1">
    <citation type="submission" date="2017-06" db="EMBL/GenBank/DDBJ databases">
        <authorList>
            <person name="Kim H.J."/>
            <person name="Triplett B.A."/>
        </authorList>
    </citation>
    <scope>NUCLEOTIDE SEQUENCE [LARGE SCALE GENOMIC DNA]</scope>
    <source>
        <strain evidence="3 4">CGMCC 4.5593</strain>
    </source>
</reference>
<feature type="transmembrane region" description="Helical" evidence="2">
    <location>
        <begin position="526"/>
        <end position="548"/>
    </location>
</feature>
<dbReference type="GO" id="GO:0046872">
    <property type="term" value="F:metal ion binding"/>
    <property type="evidence" value="ECO:0007669"/>
    <property type="project" value="InterPro"/>
</dbReference>
<feature type="compositionally biased region" description="Low complexity" evidence="1">
    <location>
        <begin position="476"/>
        <end position="487"/>
    </location>
</feature>